<gene>
    <name evidence="2" type="ORF">GCM10022268_01140</name>
</gene>
<dbReference type="PROSITE" id="PS51257">
    <property type="entry name" value="PROKAR_LIPOPROTEIN"/>
    <property type="match status" value="1"/>
</dbReference>
<accession>A0ABP7CTL0</accession>
<reference evidence="3" key="1">
    <citation type="journal article" date="2019" name="Int. J. Syst. Evol. Microbiol.">
        <title>The Global Catalogue of Microorganisms (GCM) 10K type strain sequencing project: providing services to taxonomists for standard genome sequencing and annotation.</title>
        <authorList>
            <consortium name="The Broad Institute Genomics Platform"/>
            <consortium name="The Broad Institute Genome Sequencing Center for Infectious Disease"/>
            <person name="Wu L."/>
            <person name="Ma J."/>
        </authorList>
    </citation>
    <scope>NUCLEOTIDE SEQUENCE [LARGE SCALE GENOMIC DNA]</scope>
    <source>
        <strain evidence="3">JCM 17498</strain>
    </source>
</reference>
<keyword evidence="1" id="KW-0732">Signal</keyword>
<keyword evidence="3" id="KW-1185">Reference proteome</keyword>
<evidence type="ECO:0000256" key="1">
    <source>
        <dbReference type="SAM" id="SignalP"/>
    </source>
</evidence>
<dbReference type="RefSeq" id="WP_344691247.1">
    <property type="nucleotide sequence ID" value="NZ_BAABBF010000001.1"/>
</dbReference>
<dbReference type="EMBL" id="BAABBF010000001">
    <property type="protein sequence ID" value="GAA3694060.1"/>
    <property type="molecule type" value="Genomic_DNA"/>
</dbReference>
<proteinExistence type="predicted"/>
<feature type="chain" id="PRO_5045274276" description="Lipoprotein" evidence="1">
    <location>
        <begin position="22"/>
        <end position="160"/>
    </location>
</feature>
<dbReference type="Proteomes" id="UP001500523">
    <property type="component" value="Unassembled WGS sequence"/>
</dbReference>
<protein>
    <recommendedName>
        <fullName evidence="4">Lipoprotein</fullName>
    </recommendedName>
</protein>
<name>A0ABP7CTL0_9SPHN</name>
<evidence type="ECO:0000313" key="2">
    <source>
        <dbReference type="EMBL" id="GAA3694060.1"/>
    </source>
</evidence>
<evidence type="ECO:0008006" key="4">
    <source>
        <dbReference type="Google" id="ProtNLM"/>
    </source>
</evidence>
<comment type="caution">
    <text evidence="2">The sequence shown here is derived from an EMBL/GenBank/DDBJ whole genome shotgun (WGS) entry which is preliminary data.</text>
</comment>
<sequence>MRVLYPAVIAIAAIGMGCSQAAPPPPPPAAGCATIVPADMKGPQPRWLGACTAGKAAGVGVLRVGARAPFSLFFGRVAAGRPQTGLIMLESGNMMQIRGVTASGAVMAADGEHLAEQDRAWADAVAGARLVARRFTAAGNKGSAAYYARWAHRIETQRPE</sequence>
<evidence type="ECO:0000313" key="3">
    <source>
        <dbReference type="Proteomes" id="UP001500523"/>
    </source>
</evidence>
<organism evidence="2 3">
    <name type="scientific">Sphingomonas cynarae</name>
    <dbReference type="NCBI Taxonomy" id="930197"/>
    <lineage>
        <taxon>Bacteria</taxon>
        <taxon>Pseudomonadati</taxon>
        <taxon>Pseudomonadota</taxon>
        <taxon>Alphaproteobacteria</taxon>
        <taxon>Sphingomonadales</taxon>
        <taxon>Sphingomonadaceae</taxon>
        <taxon>Sphingomonas</taxon>
    </lineage>
</organism>
<feature type="signal peptide" evidence="1">
    <location>
        <begin position="1"/>
        <end position="21"/>
    </location>
</feature>